<reference evidence="10 11" key="1">
    <citation type="journal article" date="2018" name="BMC Genomics">
        <title>Comparative genome analysis of jujube witches'-broom Phytoplasma, an obligate pathogen that causes jujube witches'-broom disease.</title>
        <authorList>
            <person name="Wang J."/>
            <person name="Song L."/>
            <person name="Jiao Q."/>
            <person name="Yang S."/>
            <person name="Gao R."/>
            <person name="Lu X."/>
            <person name="Zhou G."/>
        </authorList>
    </citation>
    <scope>NUCLEOTIDE SEQUENCE [LARGE SCALE GENOMIC DNA]</scope>
    <source>
        <strain evidence="10">Jwb-nky</strain>
    </source>
</reference>
<evidence type="ECO:0000256" key="4">
    <source>
        <dbReference type="ARBA" id="ARBA00022768"/>
    </source>
</evidence>
<dbReference type="InterPro" id="IPR009060">
    <property type="entry name" value="UBA-like_sf"/>
</dbReference>
<dbReference type="Gene3D" id="1.10.8.10">
    <property type="entry name" value="DNA helicase RuvA subunit, C-terminal domain"/>
    <property type="match status" value="1"/>
</dbReference>
<evidence type="ECO:0000313" key="10">
    <source>
        <dbReference type="EMBL" id="AYJ00999.1"/>
    </source>
</evidence>
<comment type="function">
    <text evidence="6 7">Associates with the EF-Tu.GDP complex and induces the exchange of GDP to GTP. It remains bound to the aminoacyl-tRNA.EF-Tu.GTP complex up to the GTP hydrolysis stage on the ribosome.</text>
</comment>
<dbReference type="OrthoDB" id="9808348at2"/>
<evidence type="ECO:0000256" key="3">
    <source>
        <dbReference type="ARBA" id="ARBA00022490"/>
    </source>
</evidence>
<keyword evidence="8" id="KW-0175">Coiled coil</keyword>
<keyword evidence="4 7" id="KW-0251">Elongation factor</keyword>
<evidence type="ECO:0000256" key="6">
    <source>
        <dbReference type="ARBA" id="ARBA00025453"/>
    </source>
</evidence>
<name>A0A660HM94_ZIZJU</name>
<sequence>MKITLKMIKELRQKTQAGITHCKTALEETQGDIEAAIELLKKKGIFSYNPDKKKETLEGLTNVVVKGNKAILYELNTETDFVAKNEHFIDLYNQLEKILLEADSSIKNLDDFLRYQWNGKSIEELISEKTFIIKEQIVLSRIQIIYKKDEEGFGFYKHQGGKISSLVHLTKSSADAEEHLPVHIVGMKPKFLNKESVDNDFINKEKENLLEQIKQKNSRKPLTDQLLEKIIENNLNALIEKNCLLEQPFYMESNQNIREYLAHNKTDIIAYYCFEVGKK</sequence>
<evidence type="ECO:0000256" key="5">
    <source>
        <dbReference type="ARBA" id="ARBA00022917"/>
    </source>
</evidence>
<keyword evidence="5 7" id="KW-0648">Protein biosynthesis</keyword>
<dbReference type="GO" id="GO:0005737">
    <property type="term" value="C:cytoplasm"/>
    <property type="evidence" value="ECO:0007669"/>
    <property type="project" value="UniProtKB-SubCell"/>
</dbReference>
<evidence type="ECO:0000256" key="2">
    <source>
        <dbReference type="ARBA" id="ARBA00016956"/>
    </source>
</evidence>
<dbReference type="Gene3D" id="3.30.479.20">
    <property type="entry name" value="Elongation factor Ts, dimerisation domain"/>
    <property type="match status" value="2"/>
</dbReference>
<dbReference type="HAMAP" id="MF_00050">
    <property type="entry name" value="EF_Ts"/>
    <property type="match status" value="1"/>
</dbReference>
<dbReference type="AlphaFoldDB" id="A0A660HM94"/>
<dbReference type="RefSeq" id="WP_121463731.1">
    <property type="nucleotide sequence ID" value="NZ_CP025121.1"/>
</dbReference>
<dbReference type="FunFam" id="1.10.8.10:FF:000001">
    <property type="entry name" value="Elongation factor Ts"/>
    <property type="match status" value="1"/>
</dbReference>
<dbReference type="Gene3D" id="1.10.286.20">
    <property type="match status" value="1"/>
</dbReference>
<dbReference type="PANTHER" id="PTHR11741">
    <property type="entry name" value="ELONGATION FACTOR TS"/>
    <property type="match status" value="1"/>
</dbReference>
<gene>
    <name evidence="7 10" type="primary">tsf</name>
    <name evidence="10" type="ORF">CWO85_00380</name>
</gene>
<dbReference type="CDD" id="cd14275">
    <property type="entry name" value="UBA_EF-Ts"/>
    <property type="match status" value="1"/>
</dbReference>
<organism evidence="10 11">
    <name type="scientific">Ziziphus jujuba witches'-broom phytoplasma</name>
    <dbReference type="NCBI Taxonomy" id="135727"/>
    <lineage>
        <taxon>Bacteria</taxon>
        <taxon>Bacillati</taxon>
        <taxon>Mycoplasmatota</taxon>
        <taxon>Mollicutes</taxon>
        <taxon>Acholeplasmatales</taxon>
        <taxon>Acholeplasmataceae</taxon>
        <taxon>Candidatus Phytoplasma</taxon>
        <taxon>16SrV (Elm yellows group)</taxon>
    </lineage>
</organism>
<dbReference type="SUPFAM" id="SSF46934">
    <property type="entry name" value="UBA-like"/>
    <property type="match status" value="1"/>
</dbReference>
<dbReference type="GO" id="GO:0003746">
    <property type="term" value="F:translation elongation factor activity"/>
    <property type="evidence" value="ECO:0007669"/>
    <property type="project" value="UniProtKB-UniRule"/>
</dbReference>
<evidence type="ECO:0000256" key="8">
    <source>
        <dbReference type="SAM" id="Coils"/>
    </source>
</evidence>
<accession>A0A660HM94</accession>
<dbReference type="EMBL" id="CP025121">
    <property type="protein sequence ID" value="AYJ00999.1"/>
    <property type="molecule type" value="Genomic_DNA"/>
</dbReference>
<keyword evidence="11" id="KW-1185">Reference proteome</keyword>
<evidence type="ECO:0000256" key="7">
    <source>
        <dbReference type="HAMAP-Rule" id="MF_00050"/>
    </source>
</evidence>
<dbReference type="NCBIfam" id="TIGR00116">
    <property type="entry name" value="tsf"/>
    <property type="match status" value="1"/>
</dbReference>
<comment type="subcellular location">
    <subcellularLocation>
        <location evidence="7">Cytoplasm</location>
    </subcellularLocation>
</comment>
<dbReference type="InterPro" id="IPR014039">
    <property type="entry name" value="Transl_elong_EFTs/EF1B_dimer"/>
</dbReference>
<feature type="coiled-coil region" evidence="8">
    <location>
        <begin position="192"/>
        <end position="219"/>
    </location>
</feature>
<dbReference type="InterPro" id="IPR001816">
    <property type="entry name" value="Transl_elong_EFTs/EF1B"/>
</dbReference>
<feature type="domain" description="Translation elongation factor EFTs/EF1B dimerisation" evidence="9">
    <location>
        <begin position="70"/>
        <end position="278"/>
    </location>
</feature>
<evidence type="ECO:0000256" key="1">
    <source>
        <dbReference type="ARBA" id="ARBA00005532"/>
    </source>
</evidence>
<dbReference type="Proteomes" id="UP000272462">
    <property type="component" value="Chromosome"/>
</dbReference>
<dbReference type="InterPro" id="IPR036402">
    <property type="entry name" value="EF-Ts_dimer_sf"/>
</dbReference>
<evidence type="ECO:0000313" key="11">
    <source>
        <dbReference type="Proteomes" id="UP000272462"/>
    </source>
</evidence>
<evidence type="ECO:0000259" key="9">
    <source>
        <dbReference type="Pfam" id="PF00889"/>
    </source>
</evidence>
<comment type="similarity">
    <text evidence="1 7">Belongs to the EF-Ts family.</text>
</comment>
<dbReference type="PANTHER" id="PTHR11741:SF0">
    <property type="entry name" value="ELONGATION FACTOR TS, MITOCHONDRIAL"/>
    <property type="match status" value="1"/>
</dbReference>
<dbReference type="SUPFAM" id="SSF54713">
    <property type="entry name" value="Elongation factor Ts (EF-Ts), dimerisation domain"/>
    <property type="match status" value="1"/>
</dbReference>
<dbReference type="KEGG" id="pzi:CWO85_00380"/>
<proteinExistence type="inferred from homology"/>
<keyword evidence="3 7" id="KW-0963">Cytoplasm</keyword>
<feature type="region of interest" description="Involved in Mg(2+) ion dislocation from EF-Tu" evidence="7">
    <location>
        <begin position="79"/>
        <end position="82"/>
    </location>
</feature>
<protein>
    <recommendedName>
        <fullName evidence="2 7">Elongation factor Ts</fullName>
        <shortName evidence="7">EF-Ts</shortName>
    </recommendedName>
</protein>
<dbReference type="Pfam" id="PF00889">
    <property type="entry name" value="EF_TS"/>
    <property type="match status" value="1"/>
</dbReference>